<dbReference type="Gene3D" id="2.40.40.20">
    <property type="match status" value="1"/>
</dbReference>
<dbReference type="GO" id="GO:0043546">
    <property type="term" value="F:molybdopterin cofactor binding"/>
    <property type="evidence" value="ECO:0007669"/>
    <property type="project" value="InterPro"/>
</dbReference>
<dbReference type="PROSITE" id="PS51669">
    <property type="entry name" value="4FE4S_MOW_BIS_MGD"/>
    <property type="match status" value="1"/>
</dbReference>
<dbReference type="AlphaFoldDB" id="A0A1M7UJB0"/>
<accession>A0A1M7UJB0</accession>
<dbReference type="Pfam" id="PF01568">
    <property type="entry name" value="Molydop_binding"/>
    <property type="match status" value="1"/>
</dbReference>
<dbReference type="STRING" id="1121395.SAMN02745215_03919"/>
<gene>
    <name evidence="6" type="ORF">SAMN02745215_03919</name>
</gene>
<organism evidence="6 7">
    <name type="scientific">Desulfitobacterium chlororespirans DSM 11544</name>
    <dbReference type="NCBI Taxonomy" id="1121395"/>
    <lineage>
        <taxon>Bacteria</taxon>
        <taxon>Bacillati</taxon>
        <taxon>Bacillota</taxon>
        <taxon>Clostridia</taxon>
        <taxon>Eubacteriales</taxon>
        <taxon>Desulfitobacteriaceae</taxon>
        <taxon>Desulfitobacterium</taxon>
    </lineage>
</organism>
<keyword evidence="2" id="KW-0479">Metal-binding</keyword>
<dbReference type="InterPro" id="IPR050612">
    <property type="entry name" value="Prok_Mopterin_Oxidored"/>
</dbReference>
<dbReference type="Gene3D" id="3.40.228.10">
    <property type="entry name" value="Dimethylsulfoxide Reductase, domain 2"/>
    <property type="match status" value="1"/>
</dbReference>
<keyword evidence="3" id="KW-0408">Iron</keyword>
<dbReference type="CDD" id="cd02766">
    <property type="entry name" value="MopB_3"/>
    <property type="match status" value="1"/>
</dbReference>
<evidence type="ECO:0000313" key="6">
    <source>
        <dbReference type="EMBL" id="SHN82977.1"/>
    </source>
</evidence>
<evidence type="ECO:0000256" key="2">
    <source>
        <dbReference type="ARBA" id="ARBA00022723"/>
    </source>
</evidence>
<evidence type="ECO:0000259" key="5">
    <source>
        <dbReference type="PROSITE" id="PS51669"/>
    </source>
</evidence>
<name>A0A1M7UJB0_9FIRM</name>
<dbReference type="Gene3D" id="3.30.2070.10">
    <property type="entry name" value="Formate dehydrogenase/DMSO reductase"/>
    <property type="match status" value="1"/>
</dbReference>
<dbReference type="InterPro" id="IPR006656">
    <property type="entry name" value="Mopterin_OxRdtase"/>
</dbReference>
<dbReference type="InterPro" id="IPR009010">
    <property type="entry name" value="Asp_de-COase-like_dom_sf"/>
</dbReference>
<dbReference type="Gene3D" id="2.20.25.90">
    <property type="entry name" value="ADC-like domains"/>
    <property type="match status" value="1"/>
</dbReference>
<dbReference type="InterPro" id="IPR006657">
    <property type="entry name" value="MoPterin_dinucl-bd_dom"/>
</dbReference>
<comment type="similarity">
    <text evidence="1">Belongs to the prokaryotic molybdopterin-containing oxidoreductase family.</text>
</comment>
<dbReference type="EMBL" id="FRDN01000013">
    <property type="protein sequence ID" value="SHN82977.1"/>
    <property type="molecule type" value="Genomic_DNA"/>
</dbReference>
<dbReference type="SMART" id="SM00926">
    <property type="entry name" value="Molybdop_Fe4S4"/>
    <property type="match status" value="1"/>
</dbReference>
<dbReference type="GO" id="GO:0016491">
    <property type="term" value="F:oxidoreductase activity"/>
    <property type="evidence" value="ECO:0007669"/>
    <property type="project" value="InterPro"/>
</dbReference>
<keyword evidence="4" id="KW-0411">Iron-sulfur</keyword>
<dbReference type="Gene3D" id="3.40.50.740">
    <property type="match status" value="1"/>
</dbReference>
<dbReference type="PANTHER" id="PTHR43742">
    <property type="entry name" value="TRIMETHYLAMINE-N-OXIDE REDUCTASE"/>
    <property type="match status" value="1"/>
</dbReference>
<dbReference type="Pfam" id="PF00384">
    <property type="entry name" value="Molybdopterin"/>
    <property type="match status" value="1"/>
</dbReference>
<protein>
    <submittedName>
        <fullName evidence="6">Anaerobic selenocysteine-containing dehydrogenase</fullName>
    </submittedName>
</protein>
<dbReference type="RefSeq" id="WP_072774132.1">
    <property type="nucleotide sequence ID" value="NZ_FRDN01000013.1"/>
</dbReference>
<dbReference type="Proteomes" id="UP000184010">
    <property type="component" value="Unassembled WGS sequence"/>
</dbReference>
<evidence type="ECO:0000256" key="4">
    <source>
        <dbReference type="ARBA" id="ARBA00023014"/>
    </source>
</evidence>
<feature type="domain" description="4Fe-4S Mo/W bis-MGD-type" evidence="5">
    <location>
        <begin position="2"/>
        <end position="59"/>
    </location>
</feature>
<dbReference type="GO" id="GO:0046872">
    <property type="term" value="F:metal ion binding"/>
    <property type="evidence" value="ECO:0007669"/>
    <property type="project" value="UniProtKB-KW"/>
</dbReference>
<dbReference type="SUPFAM" id="SSF53706">
    <property type="entry name" value="Formate dehydrogenase/DMSO reductase, domains 1-3"/>
    <property type="match status" value="1"/>
</dbReference>
<proteinExistence type="inferred from homology"/>
<evidence type="ECO:0000256" key="3">
    <source>
        <dbReference type="ARBA" id="ARBA00023004"/>
    </source>
</evidence>
<sequence>MESIYSNVCSSDCRASCRIRTKVQNGRIVGIQGDPIDEYTFGSLCAKGYAHLQRIYAADRITYPMKQLGKGTGKWVRISWDQALHEIAQKLIDIRIKHNTLLPVCLNKYLGTVGLLSRSIDGFFNSIGYITLMTGSPCVATGVDALSLSFGTCKKPVPEDMLNARLILIWGGNPAWTTLHQMRLIFEAREKGAVLVVIDPVLSATAARSDLYVQIKPGADLELALGIAKVLWAENLVDKDFLTNYASDWPSFRASLEKLNLENIAAATDIPVAEIVNLARLIGRTKPMTISLGAGVQHTAVGGQGFRAISALAAMTGNIGIPGGNIHYATFEPWEFAGEFISLKPPQDLRGSPDGNGQFQHRYVGTGRFGELSAMEPPIELLWVASHNPVAQAPNSGAVKEALQSIGTVVVADQFLTPTSHYADYFLPVASHYEYEDIVISYWHYGAAINQKAIDPLGESKSDFAIMRELAITLNKLAPGFSTFPSERPAAEWLDLEMKPQYPRLGIAHYQDLIEHYRRIDLPPVPWQDRTFTTASRKYEFLSVPALTEDPSSPPQLRQGSEEHDYPFRLLRIRSFATLNSQYRNLASMEVISEKTRVLLNPETAYSKGIEEGINVKVYNQLGQIVLPASLSDSIPPDVLSVYIGCDSKHDIELNSIIALIDTDLGEACSDAKGLAFNNTYVNLVRV</sequence>
<dbReference type="PANTHER" id="PTHR43742:SF6">
    <property type="entry name" value="OXIDOREDUCTASE YYAE-RELATED"/>
    <property type="match status" value="1"/>
</dbReference>
<evidence type="ECO:0000313" key="7">
    <source>
        <dbReference type="Proteomes" id="UP000184010"/>
    </source>
</evidence>
<reference evidence="7" key="1">
    <citation type="submission" date="2016-12" db="EMBL/GenBank/DDBJ databases">
        <authorList>
            <person name="Varghese N."/>
            <person name="Submissions S."/>
        </authorList>
    </citation>
    <scope>NUCLEOTIDE SEQUENCE [LARGE SCALE GENOMIC DNA]</scope>
    <source>
        <strain evidence="7">DSM 11544</strain>
    </source>
</reference>
<dbReference type="InterPro" id="IPR006963">
    <property type="entry name" value="Mopterin_OxRdtase_4Fe-4S_dom"/>
</dbReference>
<keyword evidence="7" id="KW-1185">Reference proteome</keyword>
<dbReference type="Pfam" id="PF04879">
    <property type="entry name" value="Molybdop_Fe4S4"/>
    <property type="match status" value="1"/>
</dbReference>
<dbReference type="GO" id="GO:0051536">
    <property type="term" value="F:iron-sulfur cluster binding"/>
    <property type="evidence" value="ECO:0007669"/>
    <property type="project" value="UniProtKB-KW"/>
</dbReference>
<evidence type="ECO:0000256" key="1">
    <source>
        <dbReference type="ARBA" id="ARBA00010312"/>
    </source>
</evidence>
<dbReference type="SUPFAM" id="SSF50692">
    <property type="entry name" value="ADC-like"/>
    <property type="match status" value="1"/>
</dbReference>